<dbReference type="InterPro" id="IPR055343">
    <property type="entry name" value="CREG_beta-barrel"/>
</dbReference>
<dbReference type="Proteomes" id="UP000013827">
    <property type="component" value="Unassembled WGS sequence"/>
</dbReference>
<reference evidence="4" key="1">
    <citation type="journal article" date="2013" name="Nature">
        <title>Pan genome of the phytoplankton Emiliania underpins its global distribution.</title>
        <authorList>
            <person name="Read B.A."/>
            <person name="Kegel J."/>
            <person name="Klute M.J."/>
            <person name="Kuo A."/>
            <person name="Lefebvre S.C."/>
            <person name="Maumus F."/>
            <person name="Mayer C."/>
            <person name="Miller J."/>
            <person name="Monier A."/>
            <person name="Salamov A."/>
            <person name="Young J."/>
            <person name="Aguilar M."/>
            <person name="Claverie J.M."/>
            <person name="Frickenhaus S."/>
            <person name="Gonzalez K."/>
            <person name="Herman E.K."/>
            <person name="Lin Y.C."/>
            <person name="Napier J."/>
            <person name="Ogata H."/>
            <person name="Sarno A.F."/>
            <person name="Shmutz J."/>
            <person name="Schroeder D."/>
            <person name="de Vargas C."/>
            <person name="Verret F."/>
            <person name="von Dassow P."/>
            <person name="Valentin K."/>
            <person name="Van de Peer Y."/>
            <person name="Wheeler G."/>
            <person name="Dacks J.B."/>
            <person name="Delwiche C.F."/>
            <person name="Dyhrman S.T."/>
            <person name="Glockner G."/>
            <person name="John U."/>
            <person name="Richards T."/>
            <person name="Worden A.Z."/>
            <person name="Zhang X."/>
            <person name="Grigoriev I.V."/>
            <person name="Allen A.E."/>
            <person name="Bidle K."/>
            <person name="Borodovsky M."/>
            <person name="Bowler C."/>
            <person name="Brownlee C."/>
            <person name="Cock J.M."/>
            <person name="Elias M."/>
            <person name="Gladyshev V.N."/>
            <person name="Groth M."/>
            <person name="Guda C."/>
            <person name="Hadaegh A."/>
            <person name="Iglesias-Rodriguez M.D."/>
            <person name="Jenkins J."/>
            <person name="Jones B.M."/>
            <person name="Lawson T."/>
            <person name="Leese F."/>
            <person name="Lindquist E."/>
            <person name="Lobanov A."/>
            <person name="Lomsadze A."/>
            <person name="Malik S.B."/>
            <person name="Marsh M.E."/>
            <person name="Mackinder L."/>
            <person name="Mock T."/>
            <person name="Mueller-Roeber B."/>
            <person name="Pagarete A."/>
            <person name="Parker M."/>
            <person name="Probert I."/>
            <person name="Quesneville H."/>
            <person name="Raines C."/>
            <person name="Rensing S.A."/>
            <person name="Riano-Pachon D.M."/>
            <person name="Richier S."/>
            <person name="Rokitta S."/>
            <person name="Shiraiwa Y."/>
            <person name="Soanes D.M."/>
            <person name="van der Giezen M."/>
            <person name="Wahlund T.M."/>
            <person name="Williams B."/>
            <person name="Wilson W."/>
            <person name="Wolfe G."/>
            <person name="Wurch L.L."/>
        </authorList>
    </citation>
    <scope>NUCLEOTIDE SEQUENCE</scope>
</reference>
<dbReference type="Gene3D" id="2.30.110.10">
    <property type="entry name" value="Electron Transport, Fmn-binding Protein, Chain A"/>
    <property type="match status" value="2"/>
</dbReference>
<feature type="region of interest" description="Disordered" evidence="1">
    <location>
        <begin position="491"/>
        <end position="510"/>
    </location>
</feature>
<dbReference type="Pfam" id="PF13883">
    <property type="entry name" value="CREG_beta-barrel"/>
    <property type="match status" value="2"/>
</dbReference>
<reference evidence="3" key="2">
    <citation type="submission" date="2024-10" db="UniProtKB">
        <authorList>
            <consortium name="EnsemblProtists"/>
        </authorList>
    </citation>
    <scope>IDENTIFICATION</scope>
</reference>
<dbReference type="EnsemblProtists" id="EOD15952">
    <property type="protein sequence ID" value="EOD15952"/>
    <property type="gene ID" value="EMIHUDRAFT_464361"/>
</dbReference>
<feature type="region of interest" description="Disordered" evidence="1">
    <location>
        <begin position="305"/>
        <end position="329"/>
    </location>
</feature>
<evidence type="ECO:0000256" key="1">
    <source>
        <dbReference type="SAM" id="MobiDB-lite"/>
    </source>
</evidence>
<protein>
    <recommendedName>
        <fullName evidence="2">CREG-like beta-barrel domain-containing protein</fullName>
    </recommendedName>
</protein>
<dbReference type="KEGG" id="ehx:EMIHUDRAFT_464361"/>
<proteinExistence type="predicted"/>
<dbReference type="HOGENOM" id="CLU_525254_0_0_1"/>
<dbReference type="eggNOG" id="KOG3374">
    <property type="taxonomic scope" value="Eukaryota"/>
</dbReference>
<dbReference type="SUPFAM" id="SSF50475">
    <property type="entry name" value="FMN-binding split barrel"/>
    <property type="match status" value="2"/>
</dbReference>
<evidence type="ECO:0000313" key="4">
    <source>
        <dbReference type="Proteomes" id="UP000013827"/>
    </source>
</evidence>
<feature type="compositionally biased region" description="Low complexity" evidence="1">
    <location>
        <begin position="498"/>
        <end position="508"/>
    </location>
</feature>
<sequence>MHLPLLPLHASPALLASSSPEAETARWMVARSDWGYVTTLTDGAPSAAVLSLSDSACSDAACHSGRLFFYIATSVAASQPGASSLADADSGCNASLTLSQAALNRSTGCEAAALDPEDPRCTKLTLSGRLARTQGPATALGRAALFARHPQMRRWPASHGFEVFELRPADVWMIDFYGGGAHIPPGEYYAATPRHNVPPSAASTAATAATTATAAAATAPPPARNRSSASLARWLVYHSGWSSLGTVSVRLGGRPWSNVRSVADGLGANSTGKPVLYLPFPDPSYRDIEAEPRASLSFSQASLAGAAPGRAGGQASPPPPTCGGVDPEDPTCARLHLSGTLRPLTTKADARFCARHPHARWLCEGGAHTGGRYYAIEPTSLVFFDDYGGAAALSVAEYLAASPLGLPAPRPRVAAAYQRVRLENEYYTTLLQLAEPTRAGAAGGGAVLRRGKRASGEGIVSPDASTKRARATQSSPLRDVGPFQANGSLLLGGWPGAQQQQQQQQQQQPIVEHVVSMEA</sequence>
<dbReference type="GO" id="GO:0005737">
    <property type="term" value="C:cytoplasm"/>
    <property type="evidence" value="ECO:0007669"/>
    <property type="project" value="UniProtKB-ARBA"/>
</dbReference>
<dbReference type="PANTHER" id="PTHR13343:SF17">
    <property type="entry name" value="CELLULAR REPRESSOR OF E1A-STIMULATED GENES, ISOFORM A"/>
    <property type="match status" value="1"/>
</dbReference>
<keyword evidence="4" id="KW-1185">Reference proteome</keyword>
<feature type="domain" description="CREG-like beta-barrel" evidence="2">
    <location>
        <begin position="226"/>
        <end position="399"/>
    </location>
</feature>
<dbReference type="PaxDb" id="2903-EOD15952"/>
<feature type="domain" description="CREG-like beta-barrel" evidence="2">
    <location>
        <begin position="21"/>
        <end position="189"/>
    </location>
</feature>
<dbReference type="AlphaFoldDB" id="A0A0D3IXG7"/>
<dbReference type="PANTHER" id="PTHR13343">
    <property type="entry name" value="CREG1 PROTEIN"/>
    <property type="match status" value="1"/>
</dbReference>
<dbReference type="GeneID" id="17262206"/>
<accession>A0A0D3IXG7</accession>
<dbReference type="InterPro" id="IPR012349">
    <property type="entry name" value="Split_barrel_FMN-bd"/>
</dbReference>
<feature type="region of interest" description="Disordered" evidence="1">
    <location>
        <begin position="452"/>
        <end position="482"/>
    </location>
</feature>
<feature type="compositionally biased region" description="Low complexity" evidence="1">
    <location>
        <begin position="305"/>
        <end position="315"/>
    </location>
</feature>
<evidence type="ECO:0000313" key="3">
    <source>
        <dbReference type="EnsemblProtists" id="EOD15952"/>
    </source>
</evidence>
<evidence type="ECO:0000259" key="2">
    <source>
        <dbReference type="Pfam" id="PF13883"/>
    </source>
</evidence>
<dbReference type="RefSeq" id="XP_005768381.1">
    <property type="nucleotide sequence ID" value="XM_005768324.1"/>
</dbReference>
<organism evidence="3 4">
    <name type="scientific">Emiliania huxleyi (strain CCMP1516)</name>
    <dbReference type="NCBI Taxonomy" id="280463"/>
    <lineage>
        <taxon>Eukaryota</taxon>
        <taxon>Haptista</taxon>
        <taxon>Haptophyta</taxon>
        <taxon>Prymnesiophyceae</taxon>
        <taxon>Isochrysidales</taxon>
        <taxon>Noelaerhabdaceae</taxon>
        <taxon>Emiliania</taxon>
    </lineage>
</organism>
<name>A0A0D3IXG7_EMIH1</name>